<name>A0A9W4NMP5_9EURO</name>
<comment type="caution">
    <text evidence="9">The sequence shown here is derived from an EMBL/GenBank/DDBJ whole genome shotgun (WGS) entry which is preliminary data.</text>
</comment>
<dbReference type="GO" id="GO:0005739">
    <property type="term" value="C:mitochondrion"/>
    <property type="evidence" value="ECO:0007669"/>
    <property type="project" value="TreeGrafter"/>
</dbReference>
<feature type="transmembrane region" description="Helical" evidence="6">
    <location>
        <begin position="93"/>
        <end position="110"/>
    </location>
</feature>
<dbReference type="GO" id="GO:0008677">
    <property type="term" value="F:2-dehydropantoate 2-reductase activity"/>
    <property type="evidence" value="ECO:0007669"/>
    <property type="project" value="UniProtKB-EC"/>
</dbReference>
<keyword evidence="6" id="KW-1133">Transmembrane helix</keyword>
<dbReference type="SUPFAM" id="SSF48179">
    <property type="entry name" value="6-phosphogluconate dehydrogenase C-terminal domain-like"/>
    <property type="match status" value="1"/>
</dbReference>
<dbReference type="Gene3D" id="1.10.1040.10">
    <property type="entry name" value="N-(1-d-carboxylethyl)-l-norvaline Dehydrogenase, domain 2"/>
    <property type="match status" value="1"/>
</dbReference>
<sequence length="588" mass="64494">MPKRAPTNLDQYWHKSGVCGLVPRAALRTLQFVFAITVAGLYGVDLARATKSNTSAPTEWVYAEIVAALSALTCIIHCFVTVVHVAWSAWDGVLFVLWLAQTGVFGNIYTSGTATREYEMTTSSLPRMRAAVWIDLVNMLMWFMTFILGIAWCCRTRKVTRRTDELEKLQGSAATDDVDVESALDGYKKELEELDAKRAVIEKSISGTKTGVPDDGMEKRSEKDLDTKKGRVLESLIGVTYDLSMSESSRIFILGLGSIGCFIAHSLQSLPNPPPVTLLVHRESLLQEYASNDYKISLQVGEDGIPQSQGPFDCELIGDSSSGIPIDHLIVCVKAPATASALDPIKHRIGKHSTVCFFQNGMGQIERLNQRVFQTPSERPRYLFGIVRHGVYLKSATEAVLSGLNGCAEIGKIPSPDLALTPGNSEFLLNNLLQAPTLRCTKLEWTDLLQVQLLKLAANCVLNPLTAILNVRNGAIKKNREVEPLYRNLLKEISAVFANLPELQALSHDPTRFSADALETSMLDTVDKTAGNSSSMREDILKGRGTEIEYMNGWIVDRGEELGIQCPTNACLTQLILAKSSARASGVI</sequence>
<dbReference type="Pfam" id="PF02558">
    <property type="entry name" value="ApbA"/>
    <property type="match status" value="1"/>
</dbReference>
<dbReference type="AlphaFoldDB" id="A0A9W4NMP5"/>
<dbReference type="OrthoDB" id="73846at2759"/>
<dbReference type="InterPro" id="IPR013332">
    <property type="entry name" value="KPR_N"/>
</dbReference>
<dbReference type="Pfam" id="PF08546">
    <property type="entry name" value="ApbA_C"/>
    <property type="match status" value="1"/>
</dbReference>
<dbReference type="NCBIfam" id="TIGR00745">
    <property type="entry name" value="apbA_panE"/>
    <property type="match status" value="1"/>
</dbReference>
<dbReference type="Gene3D" id="3.40.50.720">
    <property type="entry name" value="NAD(P)-binding Rossmann-like Domain"/>
    <property type="match status" value="1"/>
</dbReference>
<feature type="domain" description="Ketopantoate reductase N-terminal" evidence="7">
    <location>
        <begin position="251"/>
        <end position="413"/>
    </location>
</feature>
<evidence type="ECO:0000256" key="4">
    <source>
        <dbReference type="ARBA" id="ARBA00023002"/>
    </source>
</evidence>
<organism evidence="9 10">
    <name type="scientific">Penicillium salamii</name>
    <dbReference type="NCBI Taxonomy" id="1612424"/>
    <lineage>
        <taxon>Eukaryota</taxon>
        <taxon>Fungi</taxon>
        <taxon>Dikarya</taxon>
        <taxon>Ascomycota</taxon>
        <taxon>Pezizomycotina</taxon>
        <taxon>Eurotiomycetes</taxon>
        <taxon>Eurotiomycetidae</taxon>
        <taxon>Eurotiales</taxon>
        <taxon>Aspergillaceae</taxon>
        <taxon>Penicillium</taxon>
    </lineage>
</organism>
<dbReference type="SUPFAM" id="SSF51735">
    <property type="entry name" value="NAD(P)-binding Rossmann-fold domains"/>
    <property type="match status" value="1"/>
</dbReference>
<feature type="transmembrane region" description="Helical" evidence="6">
    <location>
        <begin position="65"/>
        <end position="87"/>
    </location>
</feature>
<dbReference type="EC" id="1.1.1.169" evidence="2"/>
<proteinExistence type="inferred from homology"/>
<feature type="transmembrane region" description="Helical" evidence="6">
    <location>
        <begin position="25"/>
        <end position="44"/>
    </location>
</feature>
<dbReference type="InterPro" id="IPR013328">
    <property type="entry name" value="6PGD_dom2"/>
</dbReference>
<evidence type="ECO:0000256" key="5">
    <source>
        <dbReference type="ARBA" id="ARBA00032024"/>
    </source>
</evidence>
<comment type="similarity">
    <text evidence="1">Belongs to the ketopantoate reductase family.</text>
</comment>
<dbReference type="GO" id="GO:0050661">
    <property type="term" value="F:NADP binding"/>
    <property type="evidence" value="ECO:0007669"/>
    <property type="project" value="TreeGrafter"/>
</dbReference>
<keyword evidence="3" id="KW-0521">NADP</keyword>
<dbReference type="InterPro" id="IPR013752">
    <property type="entry name" value="KPA_reductase"/>
</dbReference>
<protein>
    <recommendedName>
        <fullName evidence="2">2-dehydropantoate 2-reductase</fullName>
        <ecNumber evidence="2">1.1.1.169</ecNumber>
    </recommendedName>
    <alternativeName>
        <fullName evidence="5">Ketopantoate reductase</fullName>
    </alternativeName>
</protein>
<feature type="transmembrane region" description="Helical" evidence="6">
    <location>
        <begin position="130"/>
        <end position="152"/>
    </location>
</feature>
<dbReference type="InterPro" id="IPR050838">
    <property type="entry name" value="Ketopantoate_reductase"/>
</dbReference>
<dbReference type="InterPro" id="IPR036291">
    <property type="entry name" value="NAD(P)-bd_dom_sf"/>
</dbReference>
<dbReference type="PANTHER" id="PTHR43765:SF2">
    <property type="entry name" value="2-DEHYDROPANTOATE 2-REDUCTASE"/>
    <property type="match status" value="1"/>
</dbReference>
<dbReference type="InterPro" id="IPR008927">
    <property type="entry name" value="6-PGluconate_DH-like_C_sf"/>
</dbReference>
<evidence type="ECO:0000256" key="3">
    <source>
        <dbReference type="ARBA" id="ARBA00022857"/>
    </source>
</evidence>
<feature type="domain" description="Ketopantoate reductase C-terminal" evidence="8">
    <location>
        <begin position="447"/>
        <end position="579"/>
    </location>
</feature>
<evidence type="ECO:0000259" key="7">
    <source>
        <dbReference type="Pfam" id="PF02558"/>
    </source>
</evidence>
<dbReference type="PANTHER" id="PTHR43765">
    <property type="entry name" value="2-DEHYDROPANTOATE 2-REDUCTASE-RELATED"/>
    <property type="match status" value="1"/>
</dbReference>
<evidence type="ECO:0000313" key="10">
    <source>
        <dbReference type="Proteomes" id="UP001152649"/>
    </source>
</evidence>
<evidence type="ECO:0000256" key="6">
    <source>
        <dbReference type="SAM" id="Phobius"/>
    </source>
</evidence>
<keyword evidence="10" id="KW-1185">Reference proteome</keyword>
<dbReference type="InterPro" id="IPR003710">
    <property type="entry name" value="ApbA"/>
</dbReference>
<dbReference type="GO" id="GO:0015940">
    <property type="term" value="P:pantothenate biosynthetic process"/>
    <property type="evidence" value="ECO:0007669"/>
    <property type="project" value="InterPro"/>
</dbReference>
<evidence type="ECO:0000313" key="9">
    <source>
        <dbReference type="EMBL" id="CAG8388509.1"/>
    </source>
</evidence>
<evidence type="ECO:0000256" key="1">
    <source>
        <dbReference type="ARBA" id="ARBA00007870"/>
    </source>
</evidence>
<dbReference type="EMBL" id="CAJVPG010000288">
    <property type="protein sequence ID" value="CAG8388509.1"/>
    <property type="molecule type" value="Genomic_DNA"/>
</dbReference>
<keyword evidence="6" id="KW-0812">Transmembrane</keyword>
<accession>A0A9W4NMP5</accession>
<reference evidence="9" key="1">
    <citation type="submission" date="2021-07" db="EMBL/GenBank/DDBJ databases">
        <authorList>
            <person name="Branca A.L. A."/>
        </authorList>
    </citation>
    <scope>NUCLEOTIDE SEQUENCE</scope>
</reference>
<keyword evidence="6" id="KW-0472">Membrane</keyword>
<evidence type="ECO:0000256" key="2">
    <source>
        <dbReference type="ARBA" id="ARBA00013014"/>
    </source>
</evidence>
<dbReference type="Proteomes" id="UP001152649">
    <property type="component" value="Unassembled WGS sequence"/>
</dbReference>
<keyword evidence="4" id="KW-0560">Oxidoreductase</keyword>
<evidence type="ECO:0000259" key="8">
    <source>
        <dbReference type="Pfam" id="PF08546"/>
    </source>
</evidence>
<gene>
    <name evidence="9" type="ORF">PSALAMII_LOCUS6491</name>
</gene>